<dbReference type="AlphaFoldDB" id="B1ZU67"/>
<dbReference type="SUPFAM" id="SSF47384">
    <property type="entry name" value="Homodimeric domain of signal transducing histidine kinase"/>
    <property type="match status" value="1"/>
</dbReference>
<dbReference type="PANTHER" id="PTHR44936:SF9">
    <property type="entry name" value="SENSOR PROTEIN CREC"/>
    <property type="match status" value="1"/>
</dbReference>
<evidence type="ECO:0000256" key="1">
    <source>
        <dbReference type="ARBA" id="ARBA00000085"/>
    </source>
</evidence>
<dbReference type="Pfam" id="PF00512">
    <property type="entry name" value="HisKA"/>
    <property type="match status" value="1"/>
</dbReference>
<dbReference type="InterPro" id="IPR036890">
    <property type="entry name" value="HATPase_C_sf"/>
</dbReference>
<dbReference type="Proteomes" id="UP000007013">
    <property type="component" value="Chromosome"/>
</dbReference>
<dbReference type="SUPFAM" id="SSF55874">
    <property type="entry name" value="ATPase domain of HSP90 chaperone/DNA topoisomerase II/histidine kinase"/>
    <property type="match status" value="1"/>
</dbReference>
<sequence>MTPEPGDAPAARMRRMEAANAWLAGYASFLTHDLRNPLTAANGFLSLLDENTLGAGSAEAEYLAHAKAALRDLQAQLEGLAGLASELSELEERYASYAADTAEAVHRVWAHVQAHTRTRATLRLGVLPPVGVSRLALERMLYWLIDNAVRTAGPAGDPQIAVTAKTQGERVALEVSAHGGDTMAHAWGAAGAFDSGGGPPQPRDEGLRCLVRLVQCQGGRVRAQRHVAGGASVVVELPAVAKRS</sequence>
<dbReference type="HOGENOM" id="CLU_1137151_0_0_0"/>
<gene>
    <name evidence="11" type="ordered locus">Oter_3356</name>
</gene>
<evidence type="ECO:0000256" key="2">
    <source>
        <dbReference type="ARBA" id="ARBA00004651"/>
    </source>
</evidence>
<accession>B1ZU67</accession>
<dbReference type="RefSeq" id="WP_012376162.1">
    <property type="nucleotide sequence ID" value="NC_010571.1"/>
</dbReference>
<keyword evidence="9" id="KW-0175">Coiled coil</keyword>
<organism evidence="11 12">
    <name type="scientific">Opitutus terrae (strain DSM 11246 / JCM 15787 / PB90-1)</name>
    <dbReference type="NCBI Taxonomy" id="452637"/>
    <lineage>
        <taxon>Bacteria</taxon>
        <taxon>Pseudomonadati</taxon>
        <taxon>Verrucomicrobiota</taxon>
        <taxon>Opitutia</taxon>
        <taxon>Opitutales</taxon>
        <taxon>Opitutaceae</taxon>
        <taxon>Opitutus</taxon>
    </lineage>
</organism>
<comment type="subcellular location">
    <subcellularLocation>
        <location evidence="2">Cell membrane</location>
        <topology evidence="2">Multi-pass membrane protein</topology>
    </subcellularLocation>
</comment>
<comment type="catalytic activity">
    <reaction evidence="1">
        <text>ATP + protein L-histidine = ADP + protein N-phospho-L-histidine.</text>
        <dbReference type="EC" id="2.7.13.3"/>
    </reaction>
</comment>
<dbReference type="PANTHER" id="PTHR44936">
    <property type="entry name" value="SENSOR PROTEIN CREC"/>
    <property type="match status" value="1"/>
</dbReference>
<keyword evidence="6" id="KW-0808">Transferase</keyword>
<dbReference type="GO" id="GO:0000155">
    <property type="term" value="F:phosphorelay sensor kinase activity"/>
    <property type="evidence" value="ECO:0007669"/>
    <property type="project" value="InterPro"/>
</dbReference>
<dbReference type="SMART" id="SM00388">
    <property type="entry name" value="HisKA"/>
    <property type="match status" value="1"/>
</dbReference>
<evidence type="ECO:0000256" key="4">
    <source>
        <dbReference type="ARBA" id="ARBA00022475"/>
    </source>
</evidence>
<dbReference type="STRING" id="452637.Oter_3356"/>
<dbReference type="PROSITE" id="PS50109">
    <property type="entry name" value="HIS_KIN"/>
    <property type="match status" value="1"/>
</dbReference>
<feature type="domain" description="Histidine kinase" evidence="10">
    <location>
        <begin position="29"/>
        <end position="241"/>
    </location>
</feature>
<reference evidence="11 12" key="1">
    <citation type="journal article" date="2011" name="J. Bacteriol.">
        <title>Genome sequence of the verrucomicrobium Opitutus terrae PB90-1, an abundant inhabitant of rice paddy soil ecosystems.</title>
        <authorList>
            <person name="van Passel M.W."/>
            <person name="Kant R."/>
            <person name="Palva A."/>
            <person name="Copeland A."/>
            <person name="Lucas S."/>
            <person name="Lapidus A."/>
            <person name="Glavina del Rio T."/>
            <person name="Pitluck S."/>
            <person name="Goltsman E."/>
            <person name="Clum A."/>
            <person name="Sun H."/>
            <person name="Schmutz J."/>
            <person name="Larimer F.W."/>
            <person name="Land M.L."/>
            <person name="Hauser L."/>
            <person name="Kyrpides N."/>
            <person name="Mikhailova N."/>
            <person name="Richardson P.P."/>
            <person name="Janssen P.H."/>
            <person name="de Vos W.M."/>
            <person name="Smidt H."/>
        </authorList>
    </citation>
    <scope>NUCLEOTIDE SEQUENCE [LARGE SCALE GENOMIC DNA]</scope>
    <source>
        <strain evidence="12">DSM 11246 / JCM 15787 / PB90-1</strain>
    </source>
</reference>
<feature type="coiled-coil region" evidence="9">
    <location>
        <begin position="63"/>
        <end position="100"/>
    </location>
</feature>
<protein>
    <recommendedName>
        <fullName evidence="3">histidine kinase</fullName>
        <ecNumber evidence="3">2.7.13.3</ecNumber>
    </recommendedName>
</protein>
<evidence type="ECO:0000256" key="3">
    <source>
        <dbReference type="ARBA" id="ARBA00012438"/>
    </source>
</evidence>
<proteinExistence type="predicted"/>
<evidence type="ECO:0000256" key="6">
    <source>
        <dbReference type="ARBA" id="ARBA00022679"/>
    </source>
</evidence>
<keyword evidence="12" id="KW-1185">Reference proteome</keyword>
<dbReference type="OrthoDB" id="9792686at2"/>
<evidence type="ECO:0000313" key="11">
    <source>
        <dbReference type="EMBL" id="ACB76633.1"/>
    </source>
</evidence>
<dbReference type="Gene3D" id="1.10.287.130">
    <property type="match status" value="1"/>
</dbReference>
<name>B1ZU67_OPITP</name>
<dbReference type="EMBL" id="CP001032">
    <property type="protein sequence ID" value="ACB76633.1"/>
    <property type="molecule type" value="Genomic_DNA"/>
</dbReference>
<evidence type="ECO:0000256" key="9">
    <source>
        <dbReference type="SAM" id="Coils"/>
    </source>
</evidence>
<evidence type="ECO:0000313" key="12">
    <source>
        <dbReference type="Proteomes" id="UP000007013"/>
    </source>
</evidence>
<keyword evidence="7 11" id="KW-0418">Kinase</keyword>
<dbReference type="CDD" id="cd00082">
    <property type="entry name" value="HisKA"/>
    <property type="match status" value="1"/>
</dbReference>
<keyword evidence="8" id="KW-0902">Two-component regulatory system</keyword>
<evidence type="ECO:0000256" key="8">
    <source>
        <dbReference type="ARBA" id="ARBA00023012"/>
    </source>
</evidence>
<dbReference type="Gene3D" id="3.30.565.10">
    <property type="entry name" value="Histidine kinase-like ATPase, C-terminal domain"/>
    <property type="match status" value="1"/>
</dbReference>
<dbReference type="InterPro" id="IPR005467">
    <property type="entry name" value="His_kinase_dom"/>
</dbReference>
<dbReference type="EC" id="2.7.13.3" evidence="3"/>
<keyword evidence="4" id="KW-0472">Membrane</keyword>
<dbReference type="InterPro" id="IPR050980">
    <property type="entry name" value="2C_sensor_his_kinase"/>
</dbReference>
<evidence type="ECO:0000256" key="5">
    <source>
        <dbReference type="ARBA" id="ARBA00022553"/>
    </source>
</evidence>
<dbReference type="KEGG" id="ote:Oter_3356"/>
<evidence type="ECO:0000256" key="7">
    <source>
        <dbReference type="ARBA" id="ARBA00022777"/>
    </source>
</evidence>
<dbReference type="InterPro" id="IPR036097">
    <property type="entry name" value="HisK_dim/P_sf"/>
</dbReference>
<dbReference type="eggNOG" id="COG4251">
    <property type="taxonomic scope" value="Bacteria"/>
</dbReference>
<dbReference type="GO" id="GO:0005886">
    <property type="term" value="C:plasma membrane"/>
    <property type="evidence" value="ECO:0007669"/>
    <property type="project" value="UniProtKB-SubCell"/>
</dbReference>
<keyword evidence="5" id="KW-0597">Phosphoprotein</keyword>
<keyword evidence="4" id="KW-1003">Cell membrane</keyword>
<evidence type="ECO:0000259" key="10">
    <source>
        <dbReference type="PROSITE" id="PS50109"/>
    </source>
</evidence>
<dbReference type="InterPro" id="IPR003661">
    <property type="entry name" value="HisK_dim/P_dom"/>
</dbReference>